<gene>
    <name evidence="2" type="ORF">DDZ15_06635</name>
</gene>
<evidence type="ECO:0000313" key="3">
    <source>
        <dbReference type="Proteomes" id="UP000245533"/>
    </source>
</evidence>
<protein>
    <submittedName>
        <fullName evidence="2">Uncharacterized protein</fullName>
    </submittedName>
</protein>
<reference evidence="2 3" key="1">
    <citation type="submission" date="2018-05" db="EMBL/GenBank/DDBJ databases">
        <title>Rhodohalobacter halophilus gen. nov., sp. nov., a moderately halophilic member of the family Balneolaceae.</title>
        <authorList>
            <person name="Liu Z.-W."/>
        </authorList>
    </citation>
    <scope>NUCLEOTIDE SEQUENCE [LARGE SCALE GENOMIC DNA]</scope>
    <source>
        <strain evidence="2 3">8A47</strain>
    </source>
</reference>
<dbReference type="EMBL" id="QGGB01000005">
    <property type="protein sequence ID" value="PWN06945.1"/>
    <property type="molecule type" value="Genomic_DNA"/>
</dbReference>
<keyword evidence="3" id="KW-1185">Reference proteome</keyword>
<feature type="region of interest" description="Disordered" evidence="1">
    <location>
        <begin position="167"/>
        <end position="187"/>
    </location>
</feature>
<dbReference type="AlphaFoldDB" id="A0A316TV31"/>
<organism evidence="2 3">
    <name type="scientific">Rhodohalobacter mucosus</name>
    <dbReference type="NCBI Taxonomy" id="2079485"/>
    <lineage>
        <taxon>Bacteria</taxon>
        <taxon>Pseudomonadati</taxon>
        <taxon>Balneolota</taxon>
        <taxon>Balneolia</taxon>
        <taxon>Balneolales</taxon>
        <taxon>Balneolaceae</taxon>
        <taxon>Rhodohalobacter</taxon>
    </lineage>
</organism>
<name>A0A316TV31_9BACT</name>
<comment type="caution">
    <text evidence="2">The sequence shown here is derived from an EMBL/GenBank/DDBJ whole genome shotgun (WGS) entry which is preliminary data.</text>
</comment>
<proteinExistence type="predicted"/>
<evidence type="ECO:0000313" key="2">
    <source>
        <dbReference type="EMBL" id="PWN06945.1"/>
    </source>
</evidence>
<accession>A0A316TV31</accession>
<dbReference type="RefSeq" id="WP_109646294.1">
    <property type="nucleotide sequence ID" value="NZ_QGGB01000005.1"/>
</dbReference>
<sequence>MQQQEKHTRTQPRRINSRLQALFAATLRPNLRWIAGLLLFLGTAAESFSQEIEFGRFGNYTITIENISLGDLTFEDPVLSNGGIYQVELIDSYVLSIIGVKYLDVGVELIGDGELLLDGDPANSGDPQRSIPFTLRAAYANNGQNNISDAVFIPVSGSNIGNARFPILTRQSQPPGPPPTPPTGQFDQSLVEESAYLYLYGDIDVGNVLAGFYTGNITITVEYQ</sequence>
<dbReference type="OrthoDB" id="823704at2"/>
<evidence type="ECO:0000256" key="1">
    <source>
        <dbReference type="SAM" id="MobiDB-lite"/>
    </source>
</evidence>
<dbReference type="Proteomes" id="UP000245533">
    <property type="component" value="Unassembled WGS sequence"/>
</dbReference>